<dbReference type="InterPro" id="IPR013783">
    <property type="entry name" value="Ig-like_fold"/>
</dbReference>
<feature type="signal peptide" evidence="5">
    <location>
        <begin position="1"/>
        <end position="23"/>
    </location>
</feature>
<evidence type="ECO:0000256" key="5">
    <source>
        <dbReference type="SAM" id="SignalP"/>
    </source>
</evidence>
<organism evidence="7 8">
    <name type="scientific">Nesidiocoris tenuis</name>
    <dbReference type="NCBI Taxonomy" id="355587"/>
    <lineage>
        <taxon>Eukaryota</taxon>
        <taxon>Metazoa</taxon>
        <taxon>Ecdysozoa</taxon>
        <taxon>Arthropoda</taxon>
        <taxon>Hexapoda</taxon>
        <taxon>Insecta</taxon>
        <taxon>Pterygota</taxon>
        <taxon>Neoptera</taxon>
        <taxon>Paraneoptera</taxon>
        <taxon>Hemiptera</taxon>
        <taxon>Heteroptera</taxon>
        <taxon>Panheteroptera</taxon>
        <taxon>Cimicomorpha</taxon>
        <taxon>Miridae</taxon>
        <taxon>Dicyphina</taxon>
        <taxon>Nesidiocoris</taxon>
    </lineage>
</organism>
<dbReference type="InterPro" id="IPR003598">
    <property type="entry name" value="Ig_sub2"/>
</dbReference>
<name>A0ABN7ABC8_9HEMI</name>
<dbReference type="EMBL" id="AP028909">
    <property type="protein sequence ID" value="BES88594.1"/>
    <property type="molecule type" value="Genomic_DNA"/>
</dbReference>
<dbReference type="SMART" id="SM00409">
    <property type="entry name" value="IG"/>
    <property type="match status" value="1"/>
</dbReference>
<feature type="chain" id="PRO_5045980047" evidence="5">
    <location>
        <begin position="24"/>
        <end position="192"/>
    </location>
</feature>
<dbReference type="PROSITE" id="PS50835">
    <property type="entry name" value="IG_LIKE"/>
    <property type="match status" value="2"/>
</dbReference>
<gene>
    <name evidence="7" type="ORF">NTJ_01400</name>
</gene>
<keyword evidence="8" id="KW-1185">Reference proteome</keyword>
<dbReference type="Gene3D" id="2.60.40.10">
    <property type="entry name" value="Immunoglobulins"/>
    <property type="match status" value="2"/>
</dbReference>
<evidence type="ECO:0000259" key="6">
    <source>
        <dbReference type="PROSITE" id="PS50835"/>
    </source>
</evidence>
<evidence type="ECO:0000256" key="1">
    <source>
        <dbReference type="ARBA" id="ARBA00022729"/>
    </source>
</evidence>
<dbReference type="InterPro" id="IPR051170">
    <property type="entry name" value="Neural/epithelial_adhesion"/>
</dbReference>
<feature type="domain" description="Ig-like" evidence="6">
    <location>
        <begin position="128"/>
        <end position="192"/>
    </location>
</feature>
<evidence type="ECO:0000256" key="4">
    <source>
        <dbReference type="ARBA" id="ARBA00023319"/>
    </source>
</evidence>
<dbReference type="InterPro" id="IPR007110">
    <property type="entry name" value="Ig-like_dom"/>
</dbReference>
<dbReference type="SMART" id="SM00408">
    <property type="entry name" value="IGc2"/>
    <property type="match status" value="2"/>
</dbReference>
<proteinExistence type="predicted"/>
<dbReference type="Pfam" id="PF13927">
    <property type="entry name" value="Ig_3"/>
    <property type="match status" value="1"/>
</dbReference>
<evidence type="ECO:0000313" key="7">
    <source>
        <dbReference type="EMBL" id="BES88594.1"/>
    </source>
</evidence>
<keyword evidence="1 5" id="KW-0732">Signal</keyword>
<evidence type="ECO:0000256" key="3">
    <source>
        <dbReference type="ARBA" id="ARBA00023157"/>
    </source>
</evidence>
<protein>
    <submittedName>
        <fullName evidence="7">Immunoglobulin V-set domain</fullName>
    </submittedName>
</protein>
<dbReference type="CDD" id="cd00099">
    <property type="entry name" value="IgV"/>
    <property type="match status" value="1"/>
</dbReference>
<keyword evidence="2" id="KW-0677">Repeat</keyword>
<keyword evidence="3" id="KW-1015">Disulfide bond</keyword>
<feature type="domain" description="Ig-like" evidence="6">
    <location>
        <begin position="26"/>
        <end position="111"/>
    </location>
</feature>
<dbReference type="SUPFAM" id="SSF48726">
    <property type="entry name" value="Immunoglobulin"/>
    <property type="match status" value="2"/>
</dbReference>
<dbReference type="Pfam" id="PF07686">
    <property type="entry name" value="V-set"/>
    <property type="match status" value="1"/>
</dbReference>
<sequence>MNRVLCLVLPARIFLLPLVIIQGYEPEFVEPLYNLTVPVGREAAFSCVVSHLGGYRVGWVKADTKAIQAIHEHVITHNPRVSVSHSDHSTWYLHIRNVQVEDRGTYMCQINTDPMKSEMGYLEVVVPPDIIDGESSGDIMVPEGGTVELTCNARGYPDPEISWKREDRQDIVFREASGIRNRGESRMKSHLL</sequence>
<dbReference type="Proteomes" id="UP001307889">
    <property type="component" value="Chromosome 1"/>
</dbReference>
<keyword evidence="4" id="KW-0393">Immunoglobulin domain</keyword>
<dbReference type="InterPro" id="IPR013106">
    <property type="entry name" value="Ig_V-set"/>
</dbReference>
<evidence type="ECO:0000313" key="8">
    <source>
        <dbReference type="Proteomes" id="UP001307889"/>
    </source>
</evidence>
<dbReference type="InterPro" id="IPR036179">
    <property type="entry name" value="Ig-like_dom_sf"/>
</dbReference>
<dbReference type="SMART" id="SM00406">
    <property type="entry name" value="IGv"/>
    <property type="match status" value="1"/>
</dbReference>
<dbReference type="PANTHER" id="PTHR12231">
    <property type="entry name" value="CTX-RELATED TYPE I TRANSMEMBRANE PROTEIN"/>
    <property type="match status" value="1"/>
</dbReference>
<reference evidence="7 8" key="1">
    <citation type="submission" date="2023-09" db="EMBL/GenBank/DDBJ databases">
        <title>Nesidiocoris tenuis whole genome shotgun sequence.</title>
        <authorList>
            <person name="Shibata T."/>
            <person name="Shimoda M."/>
            <person name="Kobayashi T."/>
            <person name="Uehara T."/>
        </authorList>
    </citation>
    <scope>NUCLEOTIDE SEQUENCE [LARGE SCALE GENOMIC DNA]</scope>
    <source>
        <strain evidence="7 8">Japan</strain>
    </source>
</reference>
<evidence type="ECO:0000256" key="2">
    <source>
        <dbReference type="ARBA" id="ARBA00022737"/>
    </source>
</evidence>
<dbReference type="PANTHER" id="PTHR12231:SF255">
    <property type="entry name" value="DPR-INTERACTING PROTEIN ALPHA, ISOFORM A"/>
    <property type="match status" value="1"/>
</dbReference>
<dbReference type="InterPro" id="IPR003599">
    <property type="entry name" value="Ig_sub"/>
</dbReference>
<accession>A0ABN7ABC8</accession>